<dbReference type="InterPro" id="IPR015919">
    <property type="entry name" value="Cadherin-like_sf"/>
</dbReference>
<dbReference type="NCBIfam" id="TIGR01965">
    <property type="entry name" value="VCBS_repeat"/>
    <property type="match status" value="2"/>
</dbReference>
<dbReference type="InterPro" id="IPR040853">
    <property type="entry name" value="RapA2_cadherin-like"/>
</dbReference>
<dbReference type="Proteomes" id="UP001595443">
    <property type="component" value="Unassembled WGS sequence"/>
</dbReference>
<dbReference type="InterPro" id="IPR013783">
    <property type="entry name" value="Ig-like_fold"/>
</dbReference>
<evidence type="ECO:0000313" key="3">
    <source>
        <dbReference type="Proteomes" id="UP001595443"/>
    </source>
</evidence>
<dbReference type="Pfam" id="PF17803">
    <property type="entry name" value="Cadherin_4"/>
    <property type="match status" value="1"/>
</dbReference>
<name>A0ABV7AMS5_9RHOB</name>
<accession>A0ABV7AMS5</accession>
<feature type="non-terminal residue" evidence="2">
    <location>
        <position position="1"/>
    </location>
</feature>
<dbReference type="RefSeq" id="WP_377835679.1">
    <property type="nucleotide sequence ID" value="NZ_JBHRSK010000031.1"/>
</dbReference>
<protein>
    <submittedName>
        <fullName evidence="2">VCBS domain-containing protein</fullName>
    </submittedName>
</protein>
<dbReference type="InterPro" id="IPR010221">
    <property type="entry name" value="VCBS_dom"/>
</dbReference>
<keyword evidence="3" id="KW-1185">Reference proteome</keyword>
<gene>
    <name evidence="2" type="ORF">ACFOES_20980</name>
</gene>
<sequence>YGSFAVNADTGVWSYTLDNAAAAVQALAEGEQKTESFTVTVTDDQGATATQQVAITVTGTNDAPKIAGMAGLDYVQEDATLTDTAQIVAEDRDNGAVLTYSGDADGVYGHLAVDPTTGALTYTLDNSSDEVQALGAGDVVHETFTVSATDEFNATTSQDVTFSVLGTNDAPVVDAVQTTA</sequence>
<dbReference type="SUPFAM" id="SSF49313">
    <property type="entry name" value="Cadherin-like"/>
    <property type="match status" value="1"/>
</dbReference>
<dbReference type="EMBL" id="JBHRSK010000031">
    <property type="protein sequence ID" value="MFC2970580.1"/>
    <property type="molecule type" value="Genomic_DNA"/>
</dbReference>
<reference evidence="3" key="1">
    <citation type="journal article" date="2019" name="Int. J. Syst. Evol. Microbiol.">
        <title>The Global Catalogue of Microorganisms (GCM) 10K type strain sequencing project: providing services to taxonomists for standard genome sequencing and annotation.</title>
        <authorList>
            <consortium name="The Broad Institute Genomics Platform"/>
            <consortium name="The Broad Institute Genome Sequencing Center for Infectious Disease"/>
            <person name="Wu L."/>
            <person name="Ma J."/>
        </authorList>
    </citation>
    <scope>NUCLEOTIDE SEQUENCE [LARGE SCALE GENOMIC DNA]</scope>
    <source>
        <strain evidence="3">KCTC 62192</strain>
    </source>
</reference>
<dbReference type="Gene3D" id="2.60.40.10">
    <property type="entry name" value="Immunoglobulins"/>
    <property type="match status" value="2"/>
</dbReference>
<evidence type="ECO:0000313" key="2">
    <source>
        <dbReference type="EMBL" id="MFC2970580.1"/>
    </source>
</evidence>
<evidence type="ECO:0000259" key="1">
    <source>
        <dbReference type="Pfam" id="PF17803"/>
    </source>
</evidence>
<proteinExistence type="predicted"/>
<feature type="domain" description="RapA2 cadherin-like" evidence="1">
    <location>
        <begin position="51"/>
        <end position="122"/>
    </location>
</feature>
<feature type="non-terminal residue" evidence="2">
    <location>
        <position position="180"/>
    </location>
</feature>
<organism evidence="2 3">
    <name type="scientific">Acidimangrovimonas pyrenivorans</name>
    <dbReference type="NCBI Taxonomy" id="2030798"/>
    <lineage>
        <taxon>Bacteria</taxon>
        <taxon>Pseudomonadati</taxon>
        <taxon>Pseudomonadota</taxon>
        <taxon>Alphaproteobacteria</taxon>
        <taxon>Rhodobacterales</taxon>
        <taxon>Paracoccaceae</taxon>
        <taxon>Acidimangrovimonas</taxon>
    </lineage>
</organism>
<comment type="caution">
    <text evidence="2">The sequence shown here is derived from an EMBL/GenBank/DDBJ whole genome shotgun (WGS) entry which is preliminary data.</text>
</comment>
<dbReference type="CDD" id="cd11304">
    <property type="entry name" value="Cadherin_repeat"/>
    <property type="match status" value="1"/>
</dbReference>